<protein>
    <recommendedName>
        <fullName evidence="2">Rab-GAP TBC domain-containing protein</fullName>
    </recommendedName>
</protein>
<dbReference type="SMART" id="SM00164">
    <property type="entry name" value="TBC"/>
    <property type="match status" value="1"/>
</dbReference>
<evidence type="ECO:0000313" key="4">
    <source>
        <dbReference type="Proteomes" id="UP000747399"/>
    </source>
</evidence>
<dbReference type="Gene3D" id="1.10.8.270">
    <property type="entry name" value="putative rabgap domain of human tbc1 domain family member 14 like domains"/>
    <property type="match status" value="1"/>
</dbReference>
<proteinExistence type="predicted"/>
<evidence type="ECO:0000259" key="2">
    <source>
        <dbReference type="PROSITE" id="PS50086"/>
    </source>
</evidence>
<evidence type="ECO:0000313" key="3">
    <source>
        <dbReference type="EMBL" id="GIL51493.1"/>
    </source>
</evidence>
<accession>A0A8J4B192</accession>
<name>A0A8J4B192_9CHLO</name>
<dbReference type="PANTHER" id="PTHR22957">
    <property type="entry name" value="TBC1 DOMAIN FAMILY MEMBER GTPASE-ACTIVATING PROTEIN"/>
    <property type="match status" value="1"/>
</dbReference>
<dbReference type="InterPro" id="IPR035969">
    <property type="entry name" value="Rab-GAP_TBC_sf"/>
</dbReference>
<dbReference type="Pfam" id="PF00566">
    <property type="entry name" value="RabGAP-TBC"/>
    <property type="match status" value="1"/>
</dbReference>
<dbReference type="AlphaFoldDB" id="A0A8J4B192"/>
<dbReference type="InterPro" id="IPR000195">
    <property type="entry name" value="Rab-GAP-TBC_dom"/>
</dbReference>
<feature type="region of interest" description="Disordered" evidence="1">
    <location>
        <begin position="132"/>
        <end position="154"/>
    </location>
</feature>
<dbReference type="FunFam" id="1.10.472.80:FF:000158">
    <property type="match status" value="1"/>
</dbReference>
<feature type="domain" description="Rab-GAP TBC" evidence="2">
    <location>
        <begin position="83"/>
        <end position="364"/>
    </location>
</feature>
<organism evidence="3 4">
    <name type="scientific">Volvox africanus</name>
    <dbReference type="NCBI Taxonomy" id="51714"/>
    <lineage>
        <taxon>Eukaryota</taxon>
        <taxon>Viridiplantae</taxon>
        <taxon>Chlorophyta</taxon>
        <taxon>core chlorophytes</taxon>
        <taxon>Chlorophyceae</taxon>
        <taxon>CS clade</taxon>
        <taxon>Chlamydomonadales</taxon>
        <taxon>Volvocaceae</taxon>
        <taxon>Volvox</taxon>
    </lineage>
</organism>
<reference evidence="3" key="1">
    <citation type="journal article" date="2021" name="Proc. Natl. Acad. Sci. U.S.A.">
        <title>Three genomes in the algal genus Volvox reveal the fate of a haploid sex-determining region after a transition to homothallism.</title>
        <authorList>
            <person name="Yamamoto K."/>
            <person name="Hamaji T."/>
            <person name="Kawai-Toyooka H."/>
            <person name="Matsuzaki R."/>
            <person name="Takahashi F."/>
            <person name="Nishimura Y."/>
            <person name="Kawachi M."/>
            <person name="Noguchi H."/>
            <person name="Minakuchi Y."/>
            <person name="Umen J.G."/>
            <person name="Toyoda A."/>
            <person name="Nozaki H."/>
        </authorList>
    </citation>
    <scope>NUCLEOTIDE SEQUENCE</scope>
    <source>
        <strain evidence="3">NIES-3780</strain>
    </source>
</reference>
<keyword evidence="4" id="KW-1185">Reference proteome</keyword>
<dbReference type="SUPFAM" id="SSF47923">
    <property type="entry name" value="Ypt/Rab-GAP domain of gyp1p"/>
    <property type="match status" value="2"/>
</dbReference>
<dbReference type="EMBL" id="BNCO01000011">
    <property type="protein sequence ID" value="GIL51493.1"/>
    <property type="molecule type" value="Genomic_DNA"/>
</dbReference>
<evidence type="ECO:0000256" key="1">
    <source>
        <dbReference type="SAM" id="MobiDB-lite"/>
    </source>
</evidence>
<dbReference type="PROSITE" id="PS50086">
    <property type="entry name" value="TBC_RABGAP"/>
    <property type="match status" value="1"/>
</dbReference>
<dbReference type="Proteomes" id="UP000747399">
    <property type="component" value="Unassembled WGS sequence"/>
</dbReference>
<dbReference type="Gene3D" id="1.10.472.80">
    <property type="entry name" value="Ypt/Rab-GAP domain of gyp1p, domain 3"/>
    <property type="match status" value="1"/>
</dbReference>
<comment type="caution">
    <text evidence="3">The sequence shown here is derived from an EMBL/GenBank/DDBJ whole genome shotgun (WGS) entry which is preliminary data.</text>
</comment>
<dbReference type="GO" id="GO:0006886">
    <property type="term" value="P:intracellular protein transport"/>
    <property type="evidence" value="ECO:0007669"/>
    <property type="project" value="TreeGrafter"/>
</dbReference>
<sequence length="427" mass="48544">MEYAKGLLSRAKELAAQTAQEIQGQRYIAQDQREAPSTTLSPAASLSSSVQTLEARIGRFKLELRGSRINLDNLKRLAYNGIPDSGNLRATVWKLLLSYLPLTPDDWSKELAKRRTTYHVFCEELIVDPKRQAEHGGCSAAEETAGTDSDGTTPRIAGPLALPQGPRTAGGVPVDDHPLCLSQTSKWNTYFKDSETMVQVERDVLRTHPDMHFFTGDTPEAEAHREDMKRALFMYAKLNPGLRYIQGMNELIAPLYYLFRNDTQDPHSAQYAEADAFWCFMELISDFRDHFCQQLDNAQTGIKATIRRLMQVLQYHDRELWYHIEVVHKVDPQFYAFRWLTLLLSQEFAFPDTLRIWDTILSDPQGRMDCLLRICVAMILHVGPVLRQGDFTVILKTLQRYPAVDVNVLLLRAAEMPPCSVVLGARV</sequence>
<dbReference type="PANTHER" id="PTHR22957:SF27">
    <property type="entry name" value="TBC1 DOMAIN FAMILY MEMBER 13"/>
    <property type="match status" value="1"/>
</dbReference>
<gene>
    <name evidence="3" type="ORF">Vafri_7469</name>
</gene>
<dbReference type="GO" id="GO:0005096">
    <property type="term" value="F:GTPase activator activity"/>
    <property type="evidence" value="ECO:0007669"/>
    <property type="project" value="TreeGrafter"/>
</dbReference>